<dbReference type="Proteomes" id="UP000308365">
    <property type="component" value="Unassembled WGS sequence"/>
</dbReference>
<dbReference type="GO" id="GO:0005739">
    <property type="term" value="C:mitochondrion"/>
    <property type="evidence" value="ECO:0007669"/>
    <property type="project" value="TreeGrafter"/>
</dbReference>
<evidence type="ECO:0000256" key="2">
    <source>
        <dbReference type="ARBA" id="ARBA00007785"/>
    </source>
</evidence>
<keyword evidence="4" id="KW-1015">Disulfide bond</keyword>
<dbReference type="PROSITE" id="PS51808">
    <property type="entry name" value="CHCH"/>
    <property type="match status" value="1"/>
</dbReference>
<feature type="region of interest" description="Disordered" evidence="5">
    <location>
        <begin position="35"/>
        <end position="79"/>
    </location>
</feature>
<comment type="similarity">
    <text evidence="2">Belongs to the PET191 family.</text>
</comment>
<dbReference type="InterPro" id="IPR018793">
    <property type="entry name" value="Cyt_c_oxidase_assmbl_Pet191"/>
</dbReference>
<evidence type="ECO:0000256" key="3">
    <source>
        <dbReference type="ARBA" id="ARBA00021904"/>
    </source>
</evidence>
<accession>A0A4U1EYM8</accession>
<dbReference type="AlphaFoldDB" id="A0A4U1EYM8"/>
<gene>
    <name evidence="6" type="ORF">EI555_011396</name>
</gene>
<dbReference type="EMBL" id="RWIC01000596">
    <property type="protein sequence ID" value="TKC41883.1"/>
    <property type="molecule type" value="Genomic_DNA"/>
</dbReference>
<evidence type="ECO:0000313" key="7">
    <source>
        <dbReference type="Proteomes" id="UP000308365"/>
    </source>
</evidence>
<reference evidence="7" key="1">
    <citation type="journal article" date="2019" name="IScience">
        <title>Narwhal Genome Reveals Long-Term Low Genetic Diversity despite Current Large Abundance Size.</title>
        <authorList>
            <person name="Westbury M.V."/>
            <person name="Petersen B."/>
            <person name="Garde E."/>
            <person name="Heide-Jorgensen M.P."/>
            <person name="Lorenzen E.D."/>
        </authorList>
    </citation>
    <scope>NUCLEOTIDE SEQUENCE [LARGE SCALE GENOMIC DNA]</scope>
</reference>
<sequence length="141" mass="15623">CRAQLPRGQLPSQQRRRRWGRGAVRHVTHFRRALGRPGPEVRPAPAGSGGCGFRFRPPRRRWRPVKSGPSRSGAGAVMPRYYEDKPEGGACAGLKEDLGACLLQSDCVLQEGKSPRQCLKEGNCKALKYSFFECKRSVVSS</sequence>
<evidence type="ECO:0000256" key="1">
    <source>
        <dbReference type="ARBA" id="ARBA00003186"/>
    </source>
</evidence>
<proteinExistence type="inferred from homology"/>
<comment type="function">
    <text evidence="1">Involved in an early step of the mitochondrial complex IV assembly process.</text>
</comment>
<evidence type="ECO:0000256" key="4">
    <source>
        <dbReference type="ARBA" id="ARBA00023157"/>
    </source>
</evidence>
<evidence type="ECO:0000256" key="5">
    <source>
        <dbReference type="SAM" id="MobiDB-lite"/>
    </source>
</evidence>
<dbReference type="PANTHER" id="PTHR28627:SF1">
    <property type="entry name" value="CYTOCHROME C OXIDASE ASSEMBLY FACTOR 5"/>
    <property type="match status" value="1"/>
</dbReference>
<dbReference type="PANTHER" id="PTHR28627">
    <property type="entry name" value="CYTOCHROME C OXIDASE ASSEMBLY FACTOR 5"/>
    <property type="match status" value="1"/>
</dbReference>
<dbReference type="Pfam" id="PF10203">
    <property type="entry name" value="Pet191_N"/>
    <property type="match status" value="1"/>
</dbReference>
<dbReference type="GO" id="GO:0033617">
    <property type="term" value="P:mitochondrial respiratory chain complex IV assembly"/>
    <property type="evidence" value="ECO:0007669"/>
    <property type="project" value="TreeGrafter"/>
</dbReference>
<organism evidence="6 7">
    <name type="scientific">Monodon monoceros</name>
    <name type="common">Narwhal</name>
    <name type="synonym">Ceratodon monodon</name>
    <dbReference type="NCBI Taxonomy" id="40151"/>
    <lineage>
        <taxon>Eukaryota</taxon>
        <taxon>Metazoa</taxon>
        <taxon>Chordata</taxon>
        <taxon>Craniata</taxon>
        <taxon>Vertebrata</taxon>
        <taxon>Euteleostomi</taxon>
        <taxon>Mammalia</taxon>
        <taxon>Eutheria</taxon>
        <taxon>Laurasiatheria</taxon>
        <taxon>Artiodactyla</taxon>
        <taxon>Whippomorpha</taxon>
        <taxon>Cetacea</taxon>
        <taxon>Odontoceti</taxon>
        <taxon>Monodontidae</taxon>
        <taxon>Monodon</taxon>
    </lineage>
</organism>
<feature type="non-terminal residue" evidence="6">
    <location>
        <position position="1"/>
    </location>
</feature>
<comment type="caution">
    <text evidence="6">The sequence shown here is derived from an EMBL/GenBank/DDBJ whole genome shotgun (WGS) entry which is preliminary data.</text>
</comment>
<evidence type="ECO:0000313" key="6">
    <source>
        <dbReference type="EMBL" id="TKC41883.1"/>
    </source>
</evidence>
<name>A0A4U1EYM8_MONMO</name>
<feature type="region of interest" description="Disordered" evidence="5">
    <location>
        <begin position="1"/>
        <end position="21"/>
    </location>
</feature>
<protein>
    <recommendedName>
        <fullName evidence="3">Cytochrome c oxidase assembly factor 5</fullName>
    </recommendedName>
</protein>